<dbReference type="InterPro" id="IPR006665">
    <property type="entry name" value="OmpA-like"/>
</dbReference>
<name>A0A7Y8H091_9BURK</name>
<keyword evidence="7" id="KW-1185">Reference proteome</keyword>
<evidence type="ECO:0000256" key="1">
    <source>
        <dbReference type="ARBA" id="ARBA00004370"/>
    </source>
</evidence>
<dbReference type="RefSeq" id="WP_177138406.1">
    <property type="nucleotide sequence ID" value="NZ_VYGV01000025.1"/>
</dbReference>
<dbReference type="PROSITE" id="PS51257">
    <property type="entry name" value="PROKAR_LIPOPROTEIN"/>
    <property type="match status" value="1"/>
</dbReference>
<dbReference type="CDD" id="cd07185">
    <property type="entry name" value="OmpA_C-like"/>
    <property type="match status" value="1"/>
</dbReference>
<evidence type="ECO:0000256" key="3">
    <source>
        <dbReference type="PROSITE-ProRule" id="PRU00473"/>
    </source>
</evidence>
<feature type="signal peptide" evidence="4">
    <location>
        <begin position="1"/>
        <end position="20"/>
    </location>
</feature>
<dbReference type="InterPro" id="IPR006664">
    <property type="entry name" value="OMP_bac"/>
</dbReference>
<protein>
    <submittedName>
        <fullName evidence="6">OmpA family protein</fullName>
    </submittedName>
</protein>
<dbReference type="PROSITE" id="PS51123">
    <property type="entry name" value="OMPA_2"/>
    <property type="match status" value="1"/>
</dbReference>
<sequence length="146" mass="15248">MYRFKPLHLLTAFALCITLAGCGTPDRGGGPRPDRAGDATGSTLEVPVAEAFAPGRSAVKPALARQLNGLAQRLQGQGYSRLRIVGPGDETGSASANRMLALDRAHSVRDYLIGRGLSVTRLQAEGLASSRSLTIQVTAPPGRGAR</sequence>
<reference evidence="6 7" key="1">
    <citation type="submission" date="2019-09" db="EMBL/GenBank/DDBJ databases">
        <title>Hydrogenophaga aromatica sp. nov., isolated from a para-xylene-degrading enrichment culture.</title>
        <authorList>
            <person name="Tancsics A."/>
            <person name="Banerjee S."/>
        </authorList>
    </citation>
    <scope>NUCLEOTIDE SEQUENCE [LARGE SCALE GENOMIC DNA]</scope>
    <source>
        <strain evidence="6 7">D2P1</strain>
    </source>
</reference>
<dbReference type="GO" id="GO:0016020">
    <property type="term" value="C:membrane"/>
    <property type="evidence" value="ECO:0007669"/>
    <property type="project" value="UniProtKB-SubCell"/>
</dbReference>
<organism evidence="6 7">
    <name type="scientific">Hydrogenophaga aromaticivorans</name>
    <dbReference type="NCBI Taxonomy" id="2610898"/>
    <lineage>
        <taxon>Bacteria</taxon>
        <taxon>Pseudomonadati</taxon>
        <taxon>Pseudomonadota</taxon>
        <taxon>Betaproteobacteria</taxon>
        <taxon>Burkholderiales</taxon>
        <taxon>Comamonadaceae</taxon>
        <taxon>Hydrogenophaga</taxon>
    </lineage>
</organism>
<feature type="chain" id="PRO_5030596377" evidence="4">
    <location>
        <begin position="21"/>
        <end position="146"/>
    </location>
</feature>
<comment type="caution">
    <text evidence="6">The sequence shown here is derived from an EMBL/GenBank/DDBJ whole genome shotgun (WGS) entry which is preliminary data.</text>
</comment>
<dbReference type="InterPro" id="IPR036737">
    <property type="entry name" value="OmpA-like_sf"/>
</dbReference>
<dbReference type="SUPFAM" id="SSF103088">
    <property type="entry name" value="OmpA-like"/>
    <property type="match status" value="1"/>
</dbReference>
<dbReference type="PRINTS" id="PR01021">
    <property type="entry name" value="OMPADOMAIN"/>
</dbReference>
<dbReference type="Gene3D" id="3.30.1330.60">
    <property type="entry name" value="OmpA-like domain"/>
    <property type="match status" value="1"/>
</dbReference>
<proteinExistence type="predicted"/>
<gene>
    <name evidence="6" type="ORF">F3K02_23005</name>
</gene>
<dbReference type="Proteomes" id="UP000545507">
    <property type="component" value="Unassembled WGS sequence"/>
</dbReference>
<evidence type="ECO:0000256" key="4">
    <source>
        <dbReference type="SAM" id="SignalP"/>
    </source>
</evidence>
<comment type="subcellular location">
    <subcellularLocation>
        <location evidence="1">Membrane</location>
    </subcellularLocation>
</comment>
<keyword evidence="2 3" id="KW-0472">Membrane</keyword>
<evidence type="ECO:0000259" key="5">
    <source>
        <dbReference type="PROSITE" id="PS51123"/>
    </source>
</evidence>
<dbReference type="EMBL" id="VYGV01000025">
    <property type="protein sequence ID" value="NWF48100.1"/>
    <property type="molecule type" value="Genomic_DNA"/>
</dbReference>
<evidence type="ECO:0000313" key="7">
    <source>
        <dbReference type="Proteomes" id="UP000545507"/>
    </source>
</evidence>
<evidence type="ECO:0000313" key="6">
    <source>
        <dbReference type="EMBL" id="NWF48100.1"/>
    </source>
</evidence>
<dbReference type="Pfam" id="PF00691">
    <property type="entry name" value="OmpA"/>
    <property type="match status" value="1"/>
</dbReference>
<dbReference type="AlphaFoldDB" id="A0A7Y8H091"/>
<feature type="domain" description="OmpA-like" evidence="5">
    <location>
        <begin position="39"/>
        <end position="146"/>
    </location>
</feature>
<accession>A0A7Y8H091</accession>
<keyword evidence="4" id="KW-0732">Signal</keyword>
<evidence type="ECO:0000256" key="2">
    <source>
        <dbReference type="ARBA" id="ARBA00023136"/>
    </source>
</evidence>